<dbReference type="Gene3D" id="3.10.610.10">
    <property type="entry name" value="GSPII I/J protein-like"/>
    <property type="match status" value="1"/>
</dbReference>
<dbReference type="NCBIfam" id="TIGR01711">
    <property type="entry name" value="gspJ"/>
    <property type="match status" value="1"/>
</dbReference>
<keyword evidence="7 10" id="KW-0812">Transmembrane</keyword>
<dbReference type="GO" id="GO:0015627">
    <property type="term" value="C:type II protein secretion system complex"/>
    <property type="evidence" value="ECO:0007669"/>
    <property type="project" value="InterPro"/>
</dbReference>
<comment type="similarity">
    <text evidence="2">Belongs to the GSP J family.</text>
</comment>
<keyword evidence="5" id="KW-0488">Methylation</keyword>
<dbReference type="PANTHER" id="PTHR39583:SF2">
    <property type="entry name" value="TYPE II SECRETION SYSTEM PROTEIN J"/>
    <property type="match status" value="1"/>
</dbReference>
<keyword evidence="6" id="KW-0997">Cell inner membrane</keyword>
<dbReference type="EMBL" id="CAADEY010000140">
    <property type="protein sequence ID" value="VFJ66061.1"/>
    <property type="molecule type" value="Genomic_DNA"/>
</dbReference>
<dbReference type="GO" id="GO:0005886">
    <property type="term" value="C:plasma membrane"/>
    <property type="evidence" value="ECO:0007669"/>
    <property type="project" value="UniProtKB-SubCell"/>
</dbReference>
<protein>
    <recommendedName>
        <fullName evidence="3">Type II secretion system protein J</fullName>
    </recommendedName>
</protein>
<dbReference type="EMBL" id="CAADEX010000028">
    <property type="protein sequence ID" value="VFJ50459.1"/>
    <property type="molecule type" value="Genomic_DNA"/>
</dbReference>
<evidence type="ECO:0000256" key="1">
    <source>
        <dbReference type="ARBA" id="ARBA00004377"/>
    </source>
</evidence>
<feature type="transmembrane region" description="Helical" evidence="10">
    <location>
        <begin position="47"/>
        <end position="70"/>
    </location>
</feature>
<keyword evidence="9 10" id="KW-0472">Membrane</keyword>
<dbReference type="InterPro" id="IPR010055">
    <property type="entry name" value="T2SS_protein-GspJ"/>
</dbReference>
<dbReference type="AlphaFoldDB" id="A0A450TFU8"/>
<evidence type="ECO:0000256" key="4">
    <source>
        <dbReference type="ARBA" id="ARBA00022475"/>
    </source>
</evidence>
<dbReference type="InterPro" id="IPR012902">
    <property type="entry name" value="N_methyl_site"/>
</dbReference>
<evidence type="ECO:0000256" key="10">
    <source>
        <dbReference type="SAM" id="Phobius"/>
    </source>
</evidence>
<dbReference type="PANTHER" id="PTHR39583">
    <property type="entry name" value="TYPE II SECRETION SYSTEM PROTEIN J-RELATED"/>
    <property type="match status" value="1"/>
</dbReference>
<evidence type="ECO:0000256" key="6">
    <source>
        <dbReference type="ARBA" id="ARBA00022519"/>
    </source>
</evidence>
<keyword evidence="4" id="KW-1003">Cell membrane</keyword>
<evidence type="ECO:0000313" key="12">
    <source>
        <dbReference type="EMBL" id="VFJ66061.1"/>
    </source>
</evidence>
<comment type="subcellular location">
    <subcellularLocation>
        <location evidence="1">Cell inner membrane</location>
        <topology evidence="1">Single-pass membrane protein</topology>
    </subcellularLocation>
</comment>
<dbReference type="PROSITE" id="PS00409">
    <property type="entry name" value="PROKAR_NTER_METHYL"/>
    <property type="match status" value="1"/>
</dbReference>
<dbReference type="Gene3D" id="2.10.70.20">
    <property type="entry name" value="gspk-gspi-gspj complex like domains"/>
    <property type="match status" value="1"/>
</dbReference>
<dbReference type="GO" id="GO:0015628">
    <property type="term" value="P:protein secretion by the type II secretion system"/>
    <property type="evidence" value="ECO:0007669"/>
    <property type="project" value="InterPro"/>
</dbReference>
<dbReference type="InterPro" id="IPR045584">
    <property type="entry name" value="Pilin-like"/>
</dbReference>
<gene>
    <name evidence="11" type="ORF">BECKDK2373B_GA0170837_102822</name>
    <name evidence="12" type="ORF">BECKDK2373C_GA0170839_11405</name>
</gene>
<evidence type="ECO:0000256" key="7">
    <source>
        <dbReference type="ARBA" id="ARBA00022692"/>
    </source>
</evidence>
<accession>A0A450TFU8</accession>
<evidence type="ECO:0000256" key="2">
    <source>
        <dbReference type="ARBA" id="ARBA00011084"/>
    </source>
</evidence>
<dbReference type="SUPFAM" id="SSF54523">
    <property type="entry name" value="Pili subunits"/>
    <property type="match status" value="1"/>
</dbReference>
<evidence type="ECO:0000256" key="5">
    <source>
        <dbReference type="ARBA" id="ARBA00022481"/>
    </source>
</evidence>
<evidence type="ECO:0000313" key="11">
    <source>
        <dbReference type="EMBL" id="VFJ50459.1"/>
    </source>
</evidence>
<keyword evidence="8 10" id="KW-1133">Transmembrane helix</keyword>
<proteinExistence type="inferred from homology"/>
<organism evidence="12">
    <name type="scientific">Candidatus Kentrum sp. DK</name>
    <dbReference type="NCBI Taxonomy" id="2126562"/>
    <lineage>
        <taxon>Bacteria</taxon>
        <taxon>Pseudomonadati</taxon>
        <taxon>Pseudomonadota</taxon>
        <taxon>Gammaproteobacteria</taxon>
        <taxon>Candidatus Kentrum</taxon>
    </lineage>
</organism>
<dbReference type="NCBIfam" id="TIGR02532">
    <property type="entry name" value="IV_pilin_GFxxxE"/>
    <property type="match status" value="1"/>
</dbReference>
<name>A0A450TFU8_9GAMM</name>
<evidence type="ECO:0000256" key="3">
    <source>
        <dbReference type="ARBA" id="ARBA00021539"/>
    </source>
</evidence>
<evidence type="ECO:0000256" key="9">
    <source>
        <dbReference type="ARBA" id="ARBA00023136"/>
    </source>
</evidence>
<reference evidence="12" key="1">
    <citation type="submission" date="2019-02" db="EMBL/GenBank/DDBJ databases">
        <authorList>
            <person name="Gruber-Vodicka R. H."/>
            <person name="Seah K. B. B."/>
        </authorList>
    </citation>
    <scope>NUCLEOTIDE SEQUENCE</scope>
    <source>
        <strain evidence="12">BECK_DK161</strain>
        <strain evidence="11">BECK_DK47</strain>
    </source>
</reference>
<dbReference type="InterPro" id="IPR051621">
    <property type="entry name" value="T2SS_protein_J"/>
</dbReference>
<dbReference type="Pfam" id="PF11612">
    <property type="entry name" value="T2SSJ"/>
    <property type="match status" value="1"/>
</dbReference>
<dbReference type="Pfam" id="PF07963">
    <property type="entry name" value="N_methyl"/>
    <property type="match status" value="1"/>
</dbReference>
<sequence>MKNNLRTLNYQNDRALVQLILNPQAVCATRFGASGFSGPGSLWPKGFTLVELLVALAIFAVVFSLAHGAIRAALEARERIGAQSARLGGLQRAMAVLERDLSQMIGRPIRDENGEPLPALYAPDNGEYLLEFTRAGWPNPAGARRGNLRRVAYAWEGKELLRLIWPVLDRAPDSRPSRSLLLSGVEGVEIRFLPGDNVWQATWPPGSWEGAASLGGSPSASGGGLPGAVEIILEVAGFGRIRRVVVISH</sequence>
<evidence type="ECO:0000256" key="8">
    <source>
        <dbReference type="ARBA" id="ARBA00022989"/>
    </source>
</evidence>